<dbReference type="AlphaFoldDB" id="A0A3B0VG82"/>
<reference evidence="1" key="1">
    <citation type="submission" date="2018-06" db="EMBL/GenBank/DDBJ databases">
        <authorList>
            <person name="Zhirakovskaya E."/>
        </authorList>
    </citation>
    <scope>NUCLEOTIDE SEQUENCE</scope>
</reference>
<sequence length="871" mass="95046">MKVHLIFIVLLSFGLSFAFSNVHAAVDCNDLLIVPAVMTSAECTGINDGRLEISVVKVGTQIGPHGDGIGNDSVFINRAIALFKQYLKTGFIVLDPNKEYLIQDKIIIKNQPGVTIQGRGEGTSRSTLKIDLTGNIPGVHIYNSNFSALRKLRFESNQTHTGDAIKIYKSSKVGLHDLDFYGIYNGIRLTLSNNFMASKINIIEPTGQYGFLGIGVDNTQKNSIFTLVDVNGISNNNANFEWIKLGAYSTSYHLYDINLNGGKNGIITSTDTDNHPKYVFATNLHISNTSSDGIHIKSGLDFQFSKFSVINSGGNGIYIDPNFTGGFMISEPLIIDSQEHGIFIGGGEQIQIFQPEIGHNSQATGYAFSSIFVKSGVNKFNVHYGVLGQLRHRDPNDQSTWSKQKYGIELGGTGSIGTNHNYFSVVNVQELHNFYTQNYLYDPAGNWYFDPQPNLFSVKVNDPLKGLPADISLAKDFPESVFFISPGTDTLQAEVDAVCNNGGGTLWLTPGRHSLTEDLEISCNNIRIHGTGRCLKSSECATIFFQSDTSSIKITDKSNVIINDVTIASDTSIGSIIDHTSFAVQLERTHNVELVDNFFKSVGSGVDIKSAVGTKAIINYVVDIKNIGYFLHGTVNDQTDDTTIFRTYMNDQAPDGYGEGILTKIDSHTNNTKLIHTTSIDMKSALVVENTDNAEPENIQGYLIGSDDNTAEGIKLNAGKNIELTNLWISVPENLGTIAYPGIKINGADNVDIANAYLAGNKGHGLHIISGDGFYAYNFMIGFNSQFYDTNNTCSISNYDGIRVELNTSNVVLRGGTSGGLFSGWSPNPQRRGITIKSSSDVFIKGVDLHDNCWSPAWGNPALKQMNPGWP</sequence>
<dbReference type="SMART" id="SM00710">
    <property type="entry name" value="PbH1"/>
    <property type="match status" value="5"/>
</dbReference>
<gene>
    <name evidence="1" type="ORF">MNBD_GAMMA01-1613</name>
</gene>
<dbReference type="InterPro" id="IPR012334">
    <property type="entry name" value="Pectin_lyas_fold"/>
</dbReference>
<evidence type="ECO:0000313" key="1">
    <source>
        <dbReference type="EMBL" id="VAW39670.1"/>
    </source>
</evidence>
<proteinExistence type="predicted"/>
<dbReference type="Gene3D" id="2.160.20.10">
    <property type="entry name" value="Single-stranded right-handed beta-helix, Pectin lyase-like"/>
    <property type="match status" value="2"/>
</dbReference>
<accession>A0A3B0VG82</accession>
<dbReference type="EMBL" id="UOEW01000240">
    <property type="protein sequence ID" value="VAW39670.1"/>
    <property type="molecule type" value="Genomic_DNA"/>
</dbReference>
<organism evidence="1">
    <name type="scientific">hydrothermal vent metagenome</name>
    <dbReference type="NCBI Taxonomy" id="652676"/>
    <lineage>
        <taxon>unclassified sequences</taxon>
        <taxon>metagenomes</taxon>
        <taxon>ecological metagenomes</taxon>
    </lineage>
</organism>
<dbReference type="InterPro" id="IPR006626">
    <property type="entry name" value="PbH1"/>
</dbReference>
<protein>
    <submittedName>
        <fullName evidence="1">Uncharacterized protein</fullName>
    </submittedName>
</protein>
<dbReference type="InterPro" id="IPR011050">
    <property type="entry name" value="Pectin_lyase_fold/virulence"/>
</dbReference>
<name>A0A3B0VG82_9ZZZZ</name>
<dbReference type="SUPFAM" id="SSF51126">
    <property type="entry name" value="Pectin lyase-like"/>
    <property type="match status" value="2"/>
</dbReference>